<reference evidence="2" key="1">
    <citation type="submission" date="2013-11" db="EMBL/GenBank/DDBJ databases">
        <title>Genome sequence of the fusiform rust pathogen reveals effectors for host alternation and coevolution with pine.</title>
        <authorList>
            <consortium name="DOE Joint Genome Institute"/>
            <person name="Smith K."/>
            <person name="Pendleton A."/>
            <person name="Kubisiak T."/>
            <person name="Anderson C."/>
            <person name="Salamov A."/>
            <person name="Aerts A."/>
            <person name="Riley R."/>
            <person name="Clum A."/>
            <person name="Lindquist E."/>
            <person name="Ence D."/>
            <person name="Campbell M."/>
            <person name="Kronenberg Z."/>
            <person name="Feau N."/>
            <person name="Dhillon B."/>
            <person name="Hamelin R."/>
            <person name="Burleigh J."/>
            <person name="Smith J."/>
            <person name="Yandell M."/>
            <person name="Nelson C."/>
            <person name="Grigoriev I."/>
            <person name="Davis J."/>
        </authorList>
    </citation>
    <scope>NUCLEOTIDE SEQUENCE</scope>
    <source>
        <strain evidence="2">G11</strain>
    </source>
</reference>
<comment type="caution">
    <text evidence="2">The sequence shown here is derived from an EMBL/GenBank/DDBJ whole genome shotgun (WGS) entry which is preliminary data.</text>
</comment>
<evidence type="ECO:0000313" key="3">
    <source>
        <dbReference type="Proteomes" id="UP000886653"/>
    </source>
</evidence>
<feature type="region of interest" description="Disordered" evidence="1">
    <location>
        <begin position="1"/>
        <end position="31"/>
    </location>
</feature>
<evidence type="ECO:0000256" key="1">
    <source>
        <dbReference type="SAM" id="MobiDB-lite"/>
    </source>
</evidence>
<proteinExistence type="predicted"/>
<accession>A0A9P6NBX2</accession>
<dbReference type="AlphaFoldDB" id="A0A9P6NBX2"/>
<organism evidence="2 3">
    <name type="scientific">Cronartium quercuum f. sp. fusiforme G11</name>
    <dbReference type="NCBI Taxonomy" id="708437"/>
    <lineage>
        <taxon>Eukaryota</taxon>
        <taxon>Fungi</taxon>
        <taxon>Dikarya</taxon>
        <taxon>Basidiomycota</taxon>
        <taxon>Pucciniomycotina</taxon>
        <taxon>Pucciniomycetes</taxon>
        <taxon>Pucciniales</taxon>
        <taxon>Coleosporiaceae</taxon>
        <taxon>Cronartium</taxon>
    </lineage>
</organism>
<name>A0A9P6NBX2_9BASI</name>
<gene>
    <name evidence="2" type="ORF">CROQUDRAFT_664162</name>
</gene>
<sequence>MSTEEIAPFPPLSPSALEANEPKSKKSKFTDPILNESVLDQSAFPGRPPGLHPLTIPPLSPRQKLLVIWLNLSGLVLARSHFSCFDGRYPTNLLTCYIATSLRSR</sequence>
<keyword evidence="3" id="KW-1185">Reference proteome</keyword>
<protein>
    <submittedName>
        <fullName evidence="2">Uncharacterized protein</fullName>
    </submittedName>
</protein>
<dbReference type="EMBL" id="MU167397">
    <property type="protein sequence ID" value="KAG0141198.1"/>
    <property type="molecule type" value="Genomic_DNA"/>
</dbReference>
<evidence type="ECO:0000313" key="2">
    <source>
        <dbReference type="EMBL" id="KAG0141198.1"/>
    </source>
</evidence>
<dbReference type="Proteomes" id="UP000886653">
    <property type="component" value="Unassembled WGS sequence"/>
</dbReference>